<dbReference type="PROSITE" id="PS51683">
    <property type="entry name" value="SAM_OMT_II"/>
    <property type="match status" value="1"/>
</dbReference>
<evidence type="ECO:0000259" key="1">
    <source>
        <dbReference type="Pfam" id="PF08100"/>
    </source>
</evidence>
<proteinExistence type="predicted"/>
<dbReference type="InterPro" id="IPR012967">
    <property type="entry name" value="COMT_dimerisation"/>
</dbReference>
<dbReference type="GO" id="GO:0046983">
    <property type="term" value="F:protein dimerization activity"/>
    <property type="evidence" value="ECO:0007669"/>
    <property type="project" value="InterPro"/>
</dbReference>
<dbReference type="PANTHER" id="PTHR43712:SF1">
    <property type="entry name" value="HYPOTHETICAL O-METHYLTRANSFERASE (EUROFUNG)-RELATED"/>
    <property type="match status" value="1"/>
</dbReference>
<dbReference type="SUPFAM" id="SSF46785">
    <property type="entry name" value="Winged helix' DNA-binding domain"/>
    <property type="match status" value="1"/>
</dbReference>
<accession>A0A4Z1GS48</accession>
<dbReference type="GO" id="GO:0008168">
    <property type="term" value="F:methyltransferase activity"/>
    <property type="evidence" value="ECO:0007669"/>
    <property type="project" value="InterPro"/>
</dbReference>
<gene>
    <name evidence="2" type="ORF">BHYA_0078g00140</name>
</gene>
<organism evidence="2 3">
    <name type="scientific">Botrytis hyacinthi</name>
    <dbReference type="NCBI Taxonomy" id="278943"/>
    <lineage>
        <taxon>Eukaryota</taxon>
        <taxon>Fungi</taxon>
        <taxon>Dikarya</taxon>
        <taxon>Ascomycota</taxon>
        <taxon>Pezizomycotina</taxon>
        <taxon>Leotiomycetes</taxon>
        <taxon>Helotiales</taxon>
        <taxon>Sclerotiniaceae</taxon>
        <taxon>Botrytis</taxon>
    </lineage>
</organism>
<dbReference type="InterPro" id="IPR036388">
    <property type="entry name" value="WH-like_DNA-bd_sf"/>
</dbReference>
<dbReference type="Proteomes" id="UP000297814">
    <property type="component" value="Unassembled WGS sequence"/>
</dbReference>
<dbReference type="EMBL" id="PQXK01000078">
    <property type="protein sequence ID" value="TGO38262.1"/>
    <property type="molecule type" value="Genomic_DNA"/>
</dbReference>
<evidence type="ECO:0000313" key="3">
    <source>
        <dbReference type="Proteomes" id="UP000297814"/>
    </source>
</evidence>
<sequence length="188" mass="20764">MEAIKTLAKEIQNSAATADEAGRKELLDPLRDLQYSIEKPEDTIQRVIHLHLVIAITRTAVDLKLLNILGDSDGPQRLQDLAVRTGADPALLGRILRMLSSLGMTKETGDDQFASSPTSKNLSIAEIQAGLYHKYENLLQSISPIFSDIIRRCSYDVLGPAYQVLPDFLASTKYQTPTETHKAAFQKA</sequence>
<reference evidence="2 3" key="1">
    <citation type="submission" date="2017-12" db="EMBL/GenBank/DDBJ databases">
        <title>Comparative genomics of Botrytis spp.</title>
        <authorList>
            <person name="Valero-Jimenez C.A."/>
            <person name="Tapia P."/>
            <person name="Veloso J."/>
            <person name="Silva-Moreno E."/>
            <person name="Staats M."/>
            <person name="Valdes J.H."/>
            <person name="Van Kan J.A.L."/>
        </authorList>
    </citation>
    <scope>NUCLEOTIDE SEQUENCE [LARGE SCALE GENOMIC DNA]</scope>
    <source>
        <strain evidence="2 3">Bh0001</strain>
    </source>
</reference>
<dbReference type="Gene3D" id="1.10.10.10">
    <property type="entry name" value="Winged helix-like DNA-binding domain superfamily/Winged helix DNA-binding domain"/>
    <property type="match status" value="1"/>
</dbReference>
<dbReference type="Pfam" id="PF08100">
    <property type="entry name" value="Dimerisation"/>
    <property type="match status" value="1"/>
</dbReference>
<dbReference type="AlphaFoldDB" id="A0A4Z1GS48"/>
<feature type="domain" description="O-methyltransferase dimerisation" evidence="1">
    <location>
        <begin position="49"/>
        <end position="120"/>
    </location>
</feature>
<keyword evidence="3" id="KW-1185">Reference proteome</keyword>
<comment type="caution">
    <text evidence="2">The sequence shown here is derived from an EMBL/GenBank/DDBJ whole genome shotgun (WGS) entry which is preliminary data.</text>
</comment>
<evidence type="ECO:0000313" key="2">
    <source>
        <dbReference type="EMBL" id="TGO38262.1"/>
    </source>
</evidence>
<name>A0A4Z1GS48_9HELO</name>
<dbReference type="InterPro" id="IPR016461">
    <property type="entry name" value="COMT-like"/>
</dbReference>
<dbReference type="PANTHER" id="PTHR43712">
    <property type="entry name" value="PUTATIVE (AFU_ORTHOLOGUE AFUA_4G14580)-RELATED"/>
    <property type="match status" value="1"/>
</dbReference>
<protein>
    <recommendedName>
        <fullName evidence="1">O-methyltransferase dimerisation domain-containing protein</fullName>
    </recommendedName>
</protein>
<dbReference type="InterPro" id="IPR036390">
    <property type="entry name" value="WH_DNA-bd_sf"/>
</dbReference>